<evidence type="ECO:0000313" key="8">
    <source>
        <dbReference type="EMBL" id="EOY33900.1"/>
    </source>
</evidence>
<dbReference type="PROSITE" id="PS50405">
    <property type="entry name" value="GST_CTER"/>
    <property type="match status" value="1"/>
</dbReference>
<evidence type="ECO:0000256" key="2">
    <source>
        <dbReference type="ARBA" id="ARBA00022575"/>
    </source>
</evidence>
<comment type="similarity">
    <text evidence="4">Belongs to the GST superfamily. Tau family.</text>
</comment>
<name>A0A061GVK9_THECC</name>
<keyword evidence="2" id="KW-0216">Detoxification</keyword>
<dbReference type="SFLD" id="SFLDS00019">
    <property type="entry name" value="Glutathione_Transferase_(cytos"/>
    <property type="match status" value="1"/>
</dbReference>
<proteinExistence type="inferred from homology"/>
<keyword evidence="9" id="KW-1185">Reference proteome</keyword>
<dbReference type="PANTHER" id="PTHR11260">
    <property type="entry name" value="GLUTATHIONE S-TRANSFERASE, GST, SUPERFAMILY, GST DOMAIN CONTAINING"/>
    <property type="match status" value="1"/>
</dbReference>
<evidence type="ECO:0000259" key="7">
    <source>
        <dbReference type="PROSITE" id="PS50405"/>
    </source>
</evidence>
<dbReference type="Gramene" id="EOY33900">
    <property type="protein sequence ID" value="EOY33900"/>
    <property type="gene ID" value="TCM_041738"/>
</dbReference>
<dbReference type="GO" id="GO:0004364">
    <property type="term" value="F:glutathione transferase activity"/>
    <property type="evidence" value="ECO:0000318"/>
    <property type="project" value="GO_Central"/>
</dbReference>
<dbReference type="AlphaFoldDB" id="A0A061GVK9"/>
<dbReference type="Pfam" id="PF02798">
    <property type="entry name" value="GST_N"/>
    <property type="match status" value="1"/>
</dbReference>
<dbReference type="GO" id="GO:0009407">
    <property type="term" value="P:toxin catabolic process"/>
    <property type="evidence" value="ECO:0007669"/>
    <property type="project" value="UniProtKB-ARBA"/>
</dbReference>
<protein>
    <recommendedName>
        <fullName evidence="1">glutathione transferase</fullName>
        <ecNumber evidence="1">2.5.1.18</ecNumber>
    </recommendedName>
</protein>
<feature type="domain" description="GST C-terminal" evidence="7">
    <location>
        <begin position="126"/>
        <end position="253"/>
    </location>
</feature>
<evidence type="ECO:0000256" key="1">
    <source>
        <dbReference type="ARBA" id="ARBA00012452"/>
    </source>
</evidence>
<dbReference type="SUPFAM" id="SSF52833">
    <property type="entry name" value="Thioredoxin-like"/>
    <property type="match status" value="1"/>
</dbReference>
<evidence type="ECO:0000313" key="9">
    <source>
        <dbReference type="Proteomes" id="UP000026915"/>
    </source>
</evidence>
<dbReference type="CDD" id="cd03058">
    <property type="entry name" value="GST_N_Tau"/>
    <property type="match status" value="1"/>
</dbReference>
<dbReference type="GO" id="GO:0006749">
    <property type="term" value="P:glutathione metabolic process"/>
    <property type="evidence" value="ECO:0000318"/>
    <property type="project" value="GO_Central"/>
</dbReference>
<dbReference type="SFLD" id="SFLDG01152">
    <property type="entry name" value="Main.3:_Omega-_and_Tau-like"/>
    <property type="match status" value="1"/>
</dbReference>
<dbReference type="InterPro" id="IPR045074">
    <property type="entry name" value="GST_C_Tau"/>
</dbReference>
<dbReference type="GO" id="GO:0005829">
    <property type="term" value="C:cytosol"/>
    <property type="evidence" value="ECO:0007669"/>
    <property type="project" value="UniProtKB-SubCell"/>
</dbReference>
<feature type="domain" description="GST N-terminal" evidence="6">
    <location>
        <begin position="42"/>
        <end position="121"/>
    </location>
</feature>
<dbReference type="PANTHER" id="PTHR11260:SF752">
    <property type="entry name" value="GLUTATHIONE TRANSFERASE"/>
    <property type="match status" value="1"/>
</dbReference>
<evidence type="ECO:0000256" key="3">
    <source>
        <dbReference type="ARBA" id="ARBA00022679"/>
    </source>
</evidence>
<dbReference type="GO" id="GO:0005737">
    <property type="term" value="C:cytoplasm"/>
    <property type="evidence" value="ECO:0000318"/>
    <property type="project" value="GO_Central"/>
</dbReference>
<dbReference type="PROSITE" id="PS50404">
    <property type="entry name" value="GST_NTER"/>
    <property type="match status" value="1"/>
</dbReference>
<dbReference type="OMA" id="WQSNPIL"/>
<dbReference type="Proteomes" id="UP000026915">
    <property type="component" value="Chromosome 9"/>
</dbReference>
<accession>A0A061GVK9</accession>
<dbReference type="InterPro" id="IPR036282">
    <property type="entry name" value="Glutathione-S-Trfase_C_sf"/>
</dbReference>
<dbReference type="InterPro" id="IPR058268">
    <property type="entry name" value="DUF7962"/>
</dbReference>
<dbReference type="InterPro" id="IPR040079">
    <property type="entry name" value="Glutathione_S-Trfase"/>
</dbReference>
<dbReference type="Gene3D" id="1.20.1050.10">
    <property type="match status" value="1"/>
</dbReference>
<dbReference type="InParanoid" id="A0A061GVK9"/>
<gene>
    <name evidence="8" type="ORF">TCM_041738</name>
</gene>
<dbReference type="HOGENOM" id="CLU_011226_18_1_1"/>
<evidence type="ECO:0000259" key="6">
    <source>
        <dbReference type="PROSITE" id="PS50404"/>
    </source>
</evidence>
<reference evidence="8 9" key="1">
    <citation type="journal article" date="2013" name="Genome Biol.">
        <title>The genome sequence of the most widely cultivated cacao type and its use to identify candidate genes regulating pod color.</title>
        <authorList>
            <person name="Motamayor J.C."/>
            <person name="Mockaitis K."/>
            <person name="Schmutz J."/>
            <person name="Haiminen N."/>
            <person name="Iii D.L."/>
            <person name="Cornejo O."/>
            <person name="Findley S.D."/>
            <person name="Zheng P."/>
            <person name="Utro F."/>
            <person name="Royaert S."/>
            <person name="Saski C."/>
            <person name="Jenkins J."/>
            <person name="Podicheti R."/>
            <person name="Zhao M."/>
            <person name="Scheffler B.E."/>
            <person name="Stack J.C."/>
            <person name="Feltus F.A."/>
            <person name="Mustiga G.M."/>
            <person name="Amores F."/>
            <person name="Phillips W."/>
            <person name="Marelli J.P."/>
            <person name="May G.D."/>
            <person name="Shapiro H."/>
            <person name="Ma J."/>
            <person name="Bustamante C.D."/>
            <person name="Schnell R.J."/>
            <person name="Main D."/>
            <person name="Gilbert D."/>
            <person name="Parida L."/>
            <person name="Kuhn D.N."/>
        </authorList>
    </citation>
    <scope>NUCLEOTIDE SEQUENCE [LARGE SCALE GENOMIC DNA]</scope>
    <source>
        <strain evidence="9">cv. Matina 1-6</strain>
    </source>
</reference>
<organism evidence="8 9">
    <name type="scientific">Theobroma cacao</name>
    <name type="common">Cacao</name>
    <name type="synonym">Cocoa</name>
    <dbReference type="NCBI Taxonomy" id="3641"/>
    <lineage>
        <taxon>Eukaryota</taxon>
        <taxon>Viridiplantae</taxon>
        <taxon>Streptophyta</taxon>
        <taxon>Embryophyta</taxon>
        <taxon>Tracheophyta</taxon>
        <taxon>Spermatophyta</taxon>
        <taxon>Magnoliopsida</taxon>
        <taxon>eudicotyledons</taxon>
        <taxon>Gunneridae</taxon>
        <taxon>Pentapetalae</taxon>
        <taxon>rosids</taxon>
        <taxon>malvids</taxon>
        <taxon>Malvales</taxon>
        <taxon>Malvaceae</taxon>
        <taxon>Byttnerioideae</taxon>
        <taxon>Theobroma</taxon>
    </lineage>
</organism>
<keyword evidence="3" id="KW-0808">Transferase</keyword>
<evidence type="ECO:0000256" key="5">
    <source>
        <dbReference type="ARBA" id="ARBA00047960"/>
    </source>
</evidence>
<dbReference type="FunFam" id="3.40.30.10:FF:000197">
    <property type="entry name" value="Glutathione S-transferase U10"/>
    <property type="match status" value="1"/>
</dbReference>
<evidence type="ECO:0000256" key="4">
    <source>
        <dbReference type="ARBA" id="ARBA00025743"/>
    </source>
</evidence>
<dbReference type="FunFam" id="1.20.1050.10:FF:000012">
    <property type="entry name" value="Tau class glutathione S-transferase"/>
    <property type="match status" value="1"/>
</dbReference>
<dbReference type="CDD" id="cd03185">
    <property type="entry name" value="GST_C_Tau"/>
    <property type="match status" value="1"/>
</dbReference>
<dbReference type="InterPro" id="IPR010987">
    <property type="entry name" value="Glutathione-S-Trfase_C-like"/>
</dbReference>
<dbReference type="Gene3D" id="3.40.30.10">
    <property type="entry name" value="Glutaredoxin"/>
    <property type="match status" value="1"/>
</dbReference>
<dbReference type="STRING" id="3641.A0A061GVK9"/>
<dbReference type="EC" id="2.5.1.18" evidence="1"/>
<sequence>MAEIHVIISSCDRNVGIATALRRKPVLVNFTSKLEQTMADEDEVKLFGMWASPYSRRVELALKLKGIPYEYVEEDLSSKSCLLLKYNPVHQKIPVLVHNGKPIAESLVILEYIDETWTNNPILPQDPYDRAMARFWAKFIDEKLLMTTRKASVASGKEKEQAIEEITEQLKLLESELQGKEYFSGPSIGYLDIVASVLVFWFGNLQEALGVDMFTKEKFPIIFGWIGKVAEIDAVEVCRIPKEKHLEYIRTRLEAFKSASK</sequence>
<dbReference type="FunCoup" id="A0A061GVK9">
    <property type="interactions" value="97"/>
</dbReference>
<dbReference type="InterPro" id="IPR004045">
    <property type="entry name" value="Glutathione_S-Trfase_N"/>
</dbReference>
<dbReference type="Pfam" id="PF25907">
    <property type="entry name" value="DUF7962"/>
    <property type="match status" value="1"/>
</dbReference>
<dbReference type="InterPro" id="IPR045073">
    <property type="entry name" value="Omega/Tau-like"/>
</dbReference>
<comment type="catalytic activity">
    <reaction evidence="5">
        <text>RX + glutathione = an S-substituted glutathione + a halide anion + H(+)</text>
        <dbReference type="Rhea" id="RHEA:16437"/>
        <dbReference type="ChEBI" id="CHEBI:15378"/>
        <dbReference type="ChEBI" id="CHEBI:16042"/>
        <dbReference type="ChEBI" id="CHEBI:17792"/>
        <dbReference type="ChEBI" id="CHEBI:57925"/>
        <dbReference type="ChEBI" id="CHEBI:90779"/>
        <dbReference type="EC" id="2.5.1.18"/>
    </reaction>
</comment>
<dbReference type="SFLD" id="SFLDG00358">
    <property type="entry name" value="Main_(cytGST)"/>
    <property type="match status" value="1"/>
</dbReference>
<dbReference type="EMBL" id="CM001887">
    <property type="protein sequence ID" value="EOY33900.1"/>
    <property type="molecule type" value="Genomic_DNA"/>
</dbReference>
<dbReference type="SUPFAM" id="SSF47616">
    <property type="entry name" value="GST C-terminal domain-like"/>
    <property type="match status" value="1"/>
</dbReference>
<dbReference type="InterPro" id="IPR036249">
    <property type="entry name" value="Thioredoxin-like_sf"/>
</dbReference>
<dbReference type="eggNOG" id="KOG0406">
    <property type="taxonomic scope" value="Eukaryota"/>
</dbReference>